<comment type="caution">
    <text evidence="2">The sequence shown here is derived from an EMBL/GenBank/DDBJ whole genome shotgun (WGS) entry which is preliminary data.</text>
</comment>
<dbReference type="AlphaFoldDB" id="A0A6N7ZL73"/>
<protein>
    <submittedName>
        <fullName evidence="2">Uncharacterized protein</fullName>
    </submittedName>
</protein>
<dbReference type="EMBL" id="WMKA01000035">
    <property type="protein sequence ID" value="MTG89989.1"/>
    <property type="molecule type" value="Genomic_DNA"/>
</dbReference>
<accession>A0A6N7ZL73</accession>
<dbReference type="Proteomes" id="UP000440668">
    <property type="component" value="Unassembled WGS sequence"/>
</dbReference>
<dbReference type="RefSeq" id="WP_155099608.1">
    <property type="nucleotide sequence ID" value="NZ_WMKA01000035.1"/>
</dbReference>
<organism evidence="2 3">
    <name type="scientific">Cellulosimicrobium composti</name>
    <dbReference type="NCBI Taxonomy" id="2672572"/>
    <lineage>
        <taxon>Bacteria</taxon>
        <taxon>Bacillati</taxon>
        <taxon>Actinomycetota</taxon>
        <taxon>Actinomycetes</taxon>
        <taxon>Micrococcales</taxon>
        <taxon>Promicromonosporaceae</taxon>
        <taxon>Cellulosimicrobium</taxon>
    </lineage>
</organism>
<evidence type="ECO:0000313" key="2">
    <source>
        <dbReference type="EMBL" id="MTG89989.1"/>
    </source>
</evidence>
<evidence type="ECO:0000256" key="1">
    <source>
        <dbReference type="SAM" id="MobiDB-lite"/>
    </source>
</evidence>
<reference evidence="2 3" key="1">
    <citation type="submission" date="2019-11" db="EMBL/GenBank/DDBJ databases">
        <title>Cellulosimicrobium composti sp. nov. isolated from a compost.</title>
        <authorList>
            <person name="Yang Y."/>
        </authorList>
    </citation>
    <scope>NUCLEOTIDE SEQUENCE [LARGE SCALE GENOMIC DNA]</scope>
    <source>
        <strain evidence="2 3">BIT-GX5</strain>
    </source>
</reference>
<gene>
    <name evidence="2" type="ORF">GJV82_13705</name>
</gene>
<feature type="region of interest" description="Disordered" evidence="1">
    <location>
        <begin position="1"/>
        <end position="26"/>
    </location>
</feature>
<name>A0A6N7ZL73_9MICO</name>
<evidence type="ECO:0000313" key="3">
    <source>
        <dbReference type="Proteomes" id="UP000440668"/>
    </source>
</evidence>
<proteinExistence type="predicted"/>
<sequence>MSERVPGAGTAGRVARLWSDDAPRTATPAGHLVTRECVHWDTVGPHSSPHHVNPQARVQWRVHLDGTDAADDVYCDDPGAPVLAAGDATEIVVRGQRLRVEWLDGDDAAAAWERHGW</sequence>